<dbReference type="Pfam" id="PF00392">
    <property type="entry name" value="GntR"/>
    <property type="match status" value="1"/>
</dbReference>
<gene>
    <name evidence="6" type="primary">ytrA_4</name>
    <name evidence="6" type="ORF">CA85_35210</name>
</gene>
<dbReference type="PANTHER" id="PTHR38445:SF7">
    <property type="entry name" value="GNTR-FAMILY TRANSCRIPTIONAL REGULATOR"/>
    <property type="match status" value="1"/>
</dbReference>
<evidence type="ECO:0000256" key="3">
    <source>
        <dbReference type="ARBA" id="ARBA00023163"/>
    </source>
</evidence>
<feature type="region of interest" description="Disordered" evidence="4">
    <location>
        <begin position="124"/>
        <end position="144"/>
    </location>
</feature>
<dbReference type="PROSITE" id="PS50949">
    <property type="entry name" value="HTH_GNTR"/>
    <property type="match status" value="1"/>
</dbReference>
<keyword evidence="2" id="KW-0238">DNA-binding</keyword>
<dbReference type="AlphaFoldDB" id="A0A5C5XNG3"/>
<reference evidence="6 7" key="1">
    <citation type="submission" date="2019-02" db="EMBL/GenBank/DDBJ databases">
        <title>Deep-cultivation of Planctomycetes and their phenomic and genomic characterization uncovers novel biology.</title>
        <authorList>
            <person name="Wiegand S."/>
            <person name="Jogler M."/>
            <person name="Boedeker C."/>
            <person name="Pinto D."/>
            <person name="Vollmers J."/>
            <person name="Rivas-Marin E."/>
            <person name="Kohn T."/>
            <person name="Peeters S.H."/>
            <person name="Heuer A."/>
            <person name="Rast P."/>
            <person name="Oberbeckmann S."/>
            <person name="Bunk B."/>
            <person name="Jeske O."/>
            <person name="Meyerdierks A."/>
            <person name="Storesund J.E."/>
            <person name="Kallscheuer N."/>
            <person name="Luecker S."/>
            <person name="Lage O.M."/>
            <person name="Pohl T."/>
            <person name="Merkel B.J."/>
            <person name="Hornburger P."/>
            <person name="Mueller R.-W."/>
            <person name="Bruemmer F."/>
            <person name="Labrenz M."/>
            <person name="Spormann A.M."/>
            <person name="Op Den Camp H."/>
            <person name="Overmann J."/>
            <person name="Amann R."/>
            <person name="Jetten M.S.M."/>
            <person name="Mascher T."/>
            <person name="Medema M.H."/>
            <person name="Devos D.P."/>
            <person name="Kaster A.-K."/>
            <person name="Ovreas L."/>
            <person name="Rohde M."/>
            <person name="Galperin M.Y."/>
            <person name="Jogler C."/>
        </authorList>
    </citation>
    <scope>NUCLEOTIDE SEQUENCE [LARGE SCALE GENOMIC DNA]</scope>
    <source>
        <strain evidence="6 7">CA85</strain>
    </source>
</reference>
<dbReference type="PANTHER" id="PTHR38445">
    <property type="entry name" value="HTH-TYPE TRANSCRIPTIONAL REPRESSOR YTRA"/>
    <property type="match status" value="1"/>
</dbReference>
<evidence type="ECO:0000313" key="6">
    <source>
        <dbReference type="EMBL" id="TWT64736.1"/>
    </source>
</evidence>
<feature type="compositionally biased region" description="Polar residues" evidence="4">
    <location>
        <begin position="130"/>
        <end position="144"/>
    </location>
</feature>
<proteinExistence type="predicted"/>
<accession>A0A5C5XNG3</accession>
<dbReference type="GO" id="GO:0003677">
    <property type="term" value="F:DNA binding"/>
    <property type="evidence" value="ECO:0007669"/>
    <property type="project" value="UniProtKB-KW"/>
</dbReference>
<evidence type="ECO:0000256" key="2">
    <source>
        <dbReference type="ARBA" id="ARBA00023125"/>
    </source>
</evidence>
<dbReference type="Proteomes" id="UP000318053">
    <property type="component" value="Unassembled WGS sequence"/>
</dbReference>
<protein>
    <submittedName>
        <fullName evidence="6">HTH-type transcriptional repressor YtrA</fullName>
    </submittedName>
</protein>
<sequence>MFFSIDTSDDVAIYEQIVRQVKFAIAEGSLQPRQQLPSARQLSGELAINPNTVNRAYQQLQSDGVLELLRGRGMAVCVDAVKKCHAARADLITARLRSALREALHGGLTADQIRELLHTELESLEGATPTVASKTNSSSHGGPA</sequence>
<name>A0A5C5XNG3_9BACT</name>
<dbReference type="SUPFAM" id="SSF46785">
    <property type="entry name" value="Winged helix' DNA-binding domain"/>
    <property type="match status" value="1"/>
</dbReference>
<dbReference type="InterPro" id="IPR036390">
    <property type="entry name" value="WH_DNA-bd_sf"/>
</dbReference>
<dbReference type="RefSeq" id="WP_146392445.1">
    <property type="nucleotide sequence ID" value="NZ_SJPK01000009.1"/>
</dbReference>
<keyword evidence="7" id="KW-1185">Reference proteome</keyword>
<evidence type="ECO:0000256" key="4">
    <source>
        <dbReference type="SAM" id="MobiDB-lite"/>
    </source>
</evidence>
<dbReference type="InterPro" id="IPR000524">
    <property type="entry name" value="Tscrpt_reg_HTH_GntR"/>
</dbReference>
<dbReference type="CDD" id="cd07377">
    <property type="entry name" value="WHTH_GntR"/>
    <property type="match status" value="1"/>
</dbReference>
<dbReference type="Gene3D" id="1.10.10.10">
    <property type="entry name" value="Winged helix-like DNA-binding domain superfamily/Winged helix DNA-binding domain"/>
    <property type="match status" value="1"/>
</dbReference>
<dbReference type="SMART" id="SM00345">
    <property type="entry name" value="HTH_GNTR"/>
    <property type="match status" value="1"/>
</dbReference>
<dbReference type="InterPro" id="IPR036388">
    <property type="entry name" value="WH-like_DNA-bd_sf"/>
</dbReference>
<keyword evidence="1" id="KW-0805">Transcription regulation</keyword>
<dbReference type="EMBL" id="SJPK01000009">
    <property type="protein sequence ID" value="TWT64736.1"/>
    <property type="molecule type" value="Genomic_DNA"/>
</dbReference>
<dbReference type="GO" id="GO:0003700">
    <property type="term" value="F:DNA-binding transcription factor activity"/>
    <property type="evidence" value="ECO:0007669"/>
    <property type="project" value="InterPro"/>
</dbReference>
<keyword evidence="3" id="KW-0804">Transcription</keyword>
<comment type="caution">
    <text evidence="6">The sequence shown here is derived from an EMBL/GenBank/DDBJ whole genome shotgun (WGS) entry which is preliminary data.</text>
</comment>
<evidence type="ECO:0000259" key="5">
    <source>
        <dbReference type="PROSITE" id="PS50949"/>
    </source>
</evidence>
<evidence type="ECO:0000256" key="1">
    <source>
        <dbReference type="ARBA" id="ARBA00023015"/>
    </source>
</evidence>
<dbReference type="OrthoDB" id="9801546at2"/>
<feature type="domain" description="HTH gntR-type" evidence="5">
    <location>
        <begin position="11"/>
        <end position="79"/>
    </location>
</feature>
<evidence type="ECO:0000313" key="7">
    <source>
        <dbReference type="Proteomes" id="UP000318053"/>
    </source>
</evidence>
<organism evidence="6 7">
    <name type="scientific">Allorhodopirellula solitaria</name>
    <dbReference type="NCBI Taxonomy" id="2527987"/>
    <lineage>
        <taxon>Bacteria</taxon>
        <taxon>Pseudomonadati</taxon>
        <taxon>Planctomycetota</taxon>
        <taxon>Planctomycetia</taxon>
        <taxon>Pirellulales</taxon>
        <taxon>Pirellulaceae</taxon>
        <taxon>Allorhodopirellula</taxon>
    </lineage>
</organism>